<comment type="caution">
    <text evidence="11">The sequence shown here is derived from an EMBL/GenBank/DDBJ whole genome shotgun (WGS) entry which is preliminary data.</text>
</comment>
<feature type="transmembrane region" description="Helical" evidence="9">
    <location>
        <begin position="183"/>
        <end position="208"/>
    </location>
</feature>
<evidence type="ECO:0000256" key="5">
    <source>
        <dbReference type="ARBA" id="ARBA00022927"/>
    </source>
</evidence>
<dbReference type="GO" id="GO:0015450">
    <property type="term" value="F:protein-transporting ATPase activity"/>
    <property type="evidence" value="ECO:0007669"/>
    <property type="project" value="InterPro"/>
</dbReference>
<comment type="similarity">
    <text evidence="9">Belongs to the SecD/SecF family. SecF subfamily.</text>
</comment>
<keyword evidence="4 9" id="KW-0812">Transmembrane</keyword>
<dbReference type="PANTHER" id="PTHR30081:SF8">
    <property type="entry name" value="PROTEIN TRANSLOCASE SUBUNIT SECF"/>
    <property type="match status" value="1"/>
</dbReference>
<name>A0A2P7N083_9CYAN</name>
<dbReference type="SUPFAM" id="SSF82866">
    <property type="entry name" value="Multidrug efflux transporter AcrB transmembrane domain"/>
    <property type="match status" value="1"/>
</dbReference>
<feature type="transmembrane region" description="Helical" evidence="9">
    <location>
        <begin position="214"/>
        <end position="235"/>
    </location>
</feature>
<comment type="function">
    <text evidence="9">Part of the Sec protein translocase complex. Interacts with the SecYEG preprotein conducting channel. SecDF uses the proton motive force (PMF) to complete protein translocation after the ATP-dependent function of SecA.</text>
</comment>
<comment type="function">
    <text evidence="9">Probably participates in protein translocation into and across both the cytoplasmic and thylakoid membranes in cyanobacterial cells.</text>
</comment>
<dbReference type="AlphaFoldDB" id="A0A2P7N083"/>
<feature type="transmembrane region" description="Helical" evidence="9">
    <location>
        <begin position="20"/>
        <end position="38"/>
    </location>
</feature>
<comment type="subcellular location">
    <subcellularLocation>
        <location evidence="1 9">Cell membrane</location>
        <topology evidence="1 9">Multi-pass membrane protein</topology>
    </subcellularLocation>
</comment>
<evidence type="ECO:0000313" key="11">
    <source>
        <dbReference type="EMBL" id="PSJ06875.1"/>
    </source>
</evidence>
<dbReference type="Pfam" id="PF07549">
    <property type="entry name" value="Sec_GG"/>
    <property type="match status" value="1"/>
</dbReference>
<evidence type="ECO:0000256" key="4">
    <source>
        <dbReference type="ARBA" id="ARBA00022692"/>
    </source>
</evidence>
<evidence type="ECO:0000256" key="7">
    <source>
        <dbReference type="ARBA" id="ARBA00023010"/>
    </source>
</evidence>
<evidence type="ECO:0000256" key="9">
    <source>
        <dbReference type="HAMAP-Rule" id="MF_01464"/>
    </source>
</evidence>
<sequence length="319" mass="34424">MYLLKPLLSVRVNRHRRQLWLISGLAVVVSLIGLILSWQNPEIAAPLRPGLDFTGGTQIQLDRNCGNACGDLTISALEDRVQTIRLASDDASPAPNLMGSSIQLLDEGRSVVMRLPSLSPEQVDQVIGTLEPLLGEQLTGSLSVDTIGPTLGSQLLRASLLSLLMSIVGIAVYISFRYDRINAMLALICLAHDVLLTCGLFAWLGLLIGLEVNSLFAVALLTIAGYSVNDTVVIFDRIREKRLQLKDLSLADQADEAVSATLTRSIYISFTALLPLLALIFFGGSTLVWFAVAMSFGIVVGSWSSIAIAPTLLPVLSRR</sequence>
<feature type="transmembrane region" description="Helical" evidence="9">
    <location>
        <begin position="296"/>
        <end position="316"/>
    </location>
</feature>
<dbReference type="GO" id="GO:0043952">
    <property type="term" value="P:protein transport by the Sec complex"/>
    <property type="evidence" value="ECO:0007669"/>
    <property type="project" value="UniProtKB-UniRule"/>
</dbReference>
<evidence type="ECO:0000259" key="10">
    <source>
        <dbReference type="Pfam" id="PF02355"/>
    </source>
</evidence>
<proteinExistence type="inferred from homology"/>
<dbReference type="InterPro" id="IPR022646">
    <property type="entry name" value="SecD/SecF_CS"/>
</dbReference>
<dbReference type="GO" id="GO:0065002">
    <property type="term" value="P:intracellular protein transmembrane transport"/>
    <property type="evidence" value="ECO:0007669"/>
    <property type="project" value="UniProtKB-UniRule"/>
</dbReference>
<dbReference type="InterPro" id="IPR022813">
    <property type="entry name" value="SecD/SecF_arch_bac"/>
</dbReference>
<keyword evidence="3 9" id="KW-1003">Cell membrane</keyword>
<dbReference type="EMBL" id="PXXO01000002">
    <property type="protein sequence ID" value="PSJ06875.1"/>
    <property type="molecule type" value="Genomic_DNA"/>
</dbReference>
<evidence type="ECO:0000256" key="8">
    <source>
        <dbReference type="ARBA" id="ARBA00023136"/>
    </source>
</evidence>
<reference evidence="11 12" key="1">
    <citation type="journal article" date="2018" name="Environ. Microbiol.">
        <title>Ecological and genomic features of two widespread freshwater picocyanobacteria.</title>
        <authorList>
            <person name="Cabello-Yeves P.J."/>
            <person name="Picazo A."/>
            <person name="Camacho A."/>
            <person name="Callieri C."/>
            <person name="Rosselli R."/>
            <person name="Roda-Garcia J.J."/>
            <person name="Coutinho F.H."/>
            <person name="Rodriguez-Valera F."/>
        </authorList>
    </citation>
    <scope>NUCLEOTIDE SEQUENCE [LARGE SCALE GENOMIC DNA]</scope>
    <source>
        <strain evidence="11 12">Tous</strain>
    </source>
</reference>
<dbReference type="HAMAP" id="MF_01464_B">
    <property type="entry name" value="SecF_B"/>
    <property type="match status" value="1"/>
</dbReference>
<dbReference type="GO" id="GO:0005886">
    <property type="term" value="C:plasma membrane"/>
    <property type="evidence" value="ECO:0007669"/>
    <property type="project" value="UniProtKB-SubCell"/>
</dbReference>
<dbReference type="InterPro" id="IPR048634">
    <property type="entry name" value="SecD_SecF_C"/>
</dbReference>
<protein>
    <recommendedName>
        <fullName evidence="9">Protein-export membrane protein SecF</fullName>
    </recommendedName>
</protein>
<evidence type="ECO:0000256" key="1">
    <source>
        <dbReference type="ARBA" id="ARBA00004651"/>
    </source>
</evidence>
<gene>
    <name evidence="9" type="primary">secF</name>
    <name evidence="11" type="ORF">C7K55_02605</name>
</gene>
<keyword evidence="2 9" id="KW-0813">Transport</keyword>
<dbReference type="Gene3D" id="1.20.1640.10">
    <property type="entry name" value="Multidrug efflux transporter AcrB transmembrane domain"/>
    <property type="match status" value="1"/>
</dbReference>
<comment type="subunit">
    <text evidence="9">Forms a complex with SecD. Part of the essential Sec protein translocation apparatus which comprises SecA, SecYEG and auxiliary proteins SecDF. Other proteins may also be involved.</text>
</comment>
<organism evidence="11 12">
    <name type="scientific">Cyanobium usitatum str. Tous</name>
    <dbReference type="NCBI Taxonomy" id="2116684"/>
    <lineage>
        <taxon>Bacteria</taxon>
        <taxon>Bacillati</taxon>
        <taxon>Cyanobacteriota</taxon>
        <taxon>Cyanophyceae</taxon>
        <taxon>Synechococcales</taxon>
        <taxon>Prochlorococcaceae</taxon>
        <taxon>Cyanobium</taxon>
    </lineage>
</organism>
<accession>A0A2P7N083</accession>
<dbReference type="OrthoDB" id="9805019at2"/>
<dbReference type="GO" id="GO:0006605">
    <property type="term" value="P:protein targeting"/>
    <property type="evidence" value="ECO:0007669"/>
    <property type="project" value="UniProtKB-UniRule"/>
</dbReference>
<evidence type="ECO:0000256" key="6">
    <source>
        <dbReference type="ARBA" id="ARBA00022989"/>
    </source>
</evidence>
<keyword evidence="12" id="KW-1185">Reference proteome</keyword>
<keyword evidence="7 9" id="KW-0811">Translocation</keyword>
<dbReference type="PRINTS" id="PR01755">
    <property type="entry name" value="SECFTRNLCASE"/>
</dbReference>
<keyword evidence="5 9" id="KW-0653">Protein transport</keyword>
<dbReference type="PANTHER" id="PTHR30081">
    <property type="entry name" value="PROTEIN-EXPORT MEMBRANE PROTEIN SEC"/>
    <property type="match status" value="1"/>
</dbReference>
<dbReference type="Pfam" id="PF02355">
    <property type="entry name" value="SecD_SecF_C"/>
    <property type="match status" value="1"/>
</dbReference>
<dbReference type="InterPro" id="IPR005665">
    <property type="entry name" value="SecF_bac"/>
</dbReference>
<feature type="domain" description="Protein export membrane protein SecD/SecF C-terminal" evidence="10">
    <location>
        <begin position="142"/>
        <end position="317"/>
    </location>
</feature>
<evidence type="ECO:0000256" key="3">
    <source>
        <dbReference type="ARBA" id="ARBA00022475"/>
    </source>
</evidence>
<feature type="transmembrane region" description="Helical" evidence="9">
    <location>
        <begin position="155"/>
        <end position="176"/>
    </location>
</feature>
<keyword evidence="8 9" id="KW-0472">Membrane</keyword>
<dbReference type="RefSeq" id="WP_106501847.1">
    <property type="nucleotide sequence ID" value="NZ_PXXO01000002.1"/>
</dbReference>
<keyword evidence="6 9" id="KW-1133">Transmembrane helix</keyword>
<dbReference type="Proteomes" id="UP000243002">
    <property type="component" value="Unassembled WGS sequence"/>
</dbReference>
<feature type="transmembrane region" description="Helical" evidence="9">
    <location>
        <begin position="266"/>
        <end position="290"/>
    </location>
</feature>
<dbReference type="InterPro" id="IPR022645">
    <property type="entry name" value="SecD/SecF_bac"/>
</dbReference>
<evidence type="ECO:0000256" key="2">
    <source>
        <dbReference type="ARBA" id="ARBA00022448"/>
    </source>
</evidence>
<evidence type="ECO:0000313" key="12">
    <source>
        <dbReference type="Proteomes" id="UP000243002"/>
    </source>
</evidence>
<dbReference type="NCBIfam" id="TIGR00966">
    <property type="entry name" value="transloc_SecF"/>
    <property type="match status" value="1"/>
</dbReference>